<protein>
    <submittedName>
        <fullName evidence="4">Nitrate ABC transporter ATPase</fullName>
    </submittedName>
</protein>
<dbReference type="RefSeq" id="WP_040992304.1">
    <property type="nucleotide sequence ID" value="NZ_JTKH01000024.1"/>
</dbReference>
<feature type="signal peptide" evidence="2">
    <location>
        <begin position="1"/>
        <end position="18"/>
    </location>
</feature>
<organism evidence="4 5">
    <name type="scientific">Vibrio renipiscarius</name>
    <dbReference type="NCBI Taxonomy" id="1461322"/>
    <lineage>
        <taxon>Bacteria</taxon>
        <taxon>Pseudomonadati</taxon>
        <taxon>Pseudomonadota</taxon>
        <taxon>Gammaproteobacteria</taxon>
        <taxon>Vibrionales</taxon>
        <taxon>Vibrionaceae</taxon>
        <taxon>Vibrio</taxon>
    </lineage>
</organism>
<sequence length="191" mass="21327">MKKYCLLPLLACAFPVVSSPYVGLEVGLATPQHNIKVNDQVDGLILSPDSTDRFAGLWVGYAFNNNLALELGYQKNHHYSDNDTAHGWDVELTSKQFSLAPVYSWSLFNNRDWTIKLKAGATYTQYQLSANKTRNDPPFYASKSTNELGAIGTMGLEYHLTPNVTLGCNLKYQADSYSSMSMMTFAGSYYF</sequence>
<dbReference type="SUPFAM" id="SSF56925">
    <property type="entry name" value="OMPA-like"/>
    <property type="match status" value="1"/>
</dbReference>
<comment type="caution">
    <text evidence="4">The sequence shown here is derived from an EMBL/GenBank/DDBJ whole genome shotgun (WGS) entry which is preliminary data.</text>
</comment>
<dbReference type="OrthoDB" id="5877827at2"/>
<gene>
    <name evidence="4" type="ORF">OJ16_16340</name>
</gene>
<keyword evidence="5" id="KW-1185">Reference proteome</keyword>
<feature type="domain" description="Outer membrane protein beta-barrel" evidence="3">
    <location>
        <begin position="19"/>
        <end position="172"/>
    </location>
</feature>
<dbReference type="Proteomes" id="UP000031672">
    <property type="component" value="Unassembled WGS sequence"/>
</dbReference>
<dbReference type="InterPro" id="IPR011250">
    <property type="entry name" value="OMP/PagP_B-barrel"/>
</dbReference>
<dbReference type="Pfam" id="PF13505">
    <property type="entry name" value="OMP_b-brl"/>
    <property type="match status" value="1"/>
</dbReference>
<name>A0A0C2JEL5_9VIBR</name>
<feature type="chain" id="PRO_5009758607" evidence="2">
    <location>
        <begin position="19"/>
        <end position="191"/>
    </location>
</feature>
<keyword evidence="1 2" id="KW-0732">Signal</keyword>
<dbReference type="Gene3D" id="2.40.160.20">
    <property type="match status" value="1"/>
</dbReference>
<dbReference type="AlphaFoldDB" id="A0A0C2JEL5"/>
<dbReference type="InterPro" id="IPR027385">
    <property type="entry name" value="Beta-barrel_OMP"/>
</dbReference>
<accession>A0A0C2JEL5</accession>
<accession>A0A0C2K7Y7</accession>
<proteinExistence type="predicted"/>
<dbReference type="NCBIfam" id="NF033908">
    <property type="entry name" value="AcfA_fam_omp"/>
    <property type="match status" value="1"/>
</dbReference>
<evidence type="ECO:0000313" key="5">
    <source>
        <dbReference type="Proteomes" id="UP000031672"/>
    </source>
</evidence>
<evidence type="ECO:0000259" key="3">
    <source>
        <dbReference type="Pfam" id="PF13505"/>
    </source>
</evidence>
<evidence type="ECO:0000256" key="2">
    <source>
        <dbReference type="SAM" id="SignalP"/>
    </source>
</evidence>
<evidence type="ECO:0000313" key="4">
    <source>
        <dbReference type="EMBL" id="KII76364.1"/>
    </source>
</evidence>
<dbReference type="EMBL" id="JTKH01000024">
    <property type="protein sequence ID" value="KII76364.1"/>
    <property type="molecule type" value="Genomic_DNA"/>
</dbReference>
<reference evidence="4 5" key="1">
    <citation type="submission" date="2014-11" db="EMBL/GenBank/DDBJ databases">
        <title>Draft Genome Sequence of Vibrio piscirenalis strains CECT 8603T and CECT 8604, two marine Gammaproteobacterium isolated from cultured gilthead sea bream (Sparus aurata).</title>
        <authorList>
            <person name="Arahal D.R."/>
            <person name="Rodrigo-Torres L."/>
            <person name="Lucena T."/>
            <person name="Pujalte M.J."/>
        </authorList>
    </citation>
    <scope>NUCLEOTIDE SEQUENCE [LARGE SCALE GENOMIC DNA]</scope>
    <source>
        <strain evidence="4 5">DCR 1-4-2</strain>
    </source>
</reference>
<evidence type="ECO:0000256" key="1">
    <source>
        <dbReference type="ARBA" id="ARBA00022729"/>
    </source>
</evidence>